<feature type="region of interest" description="Disordered" evidence="1">
    <location>
        <begin position="252"/>
        <end position="274"/>
    </location>
</feature>
<evidence type="ECO:0008006" key="5">
    <source>
        <dbReference type="Google" id="ProtNLM"/>
    </source>
</evidence>
<proteinExistence type="predicted"/>
<organism evidence="3 4">
    <name type="scientific">Tritrichomonas musculus</name>
    <dbReference type="NCBI Taxonomy" id="1915356"/>
    <lineage>
        <taxon>Eukaryota</taxon>
        <taxon>Metamonada</taxon>
        <taxon>Parabasalia</taxon>
        <taxon>Tritrichomonadida</taxon>
        <taxon>Tritrichomonadidae</taxon>
        <taxon>Tritrichomonas</taxon>
    </lineage>
</organism>
<comment type="caution">
    <text evidence="3">The sequence shown here is derived from an EMBL/GenBank/DDBJ whole genome shotgun (WGS) entry which is preliminary data.</text>
</comment>
<evidence type="ECO:0000313" key="4">
    <source>
        <dbReference type="Proteomes" id="UP001470230"/>
    </source>
</evidence>
<evidence type="ECO:0000256" key="1">
    <source>
        <dbReference type="SAM" id="MobiDB-lite"/>
    </source>
</evidence>
<feature type="compositionally biased region" description="Basic and acidic residues" evidence="1">
    <location>
        <begin position="252"/>
        <end position="262"/>
    </location>
</feature>
<name>A0ABR2HUT4_9EUKA</name>
<dbReference type="EMBL" id="JAPFFF010000023">
    <property type="protein sequence ID" value="KAK8852950.1"/>
    <property type="molecule type" value="Genomic_DNA"/>
</dbReference>
<dbReference type="InterPro" id="IPR043129">
    <property type="entry name" value="ATPase_NBD"/>
</dbReference>
<feature type="chain" id="PRO_5046262729" description="DnaK protein" evidence="2">
    <location>
        <begin position="19"/>
        <end position="550"/>
    </location>
</feature>
<sequence length="550" mass="63650">MFCFIIFYLNRLVSGNDASEIEKKHLIIDFGGKYLKGALDNYSPDSFLYLTKKENNVCDSPYCYLIPNSISAAVDDMMSTNTSEEAVRVGQEAFIKARKNKLLGIEFFGAIYNRKRKYISSNSDFFNIDNNVTISDFPLFWYLIQFFTKYQNKTLADDLTIILPGYSTDVTFEELKVANNQTFKKINFFRDFEIIQKVHSNLFSKSENKNVLYLDFGAFSVKATVVNRQNEVVFYDFDDQIGIEKVAYRRAPKDQEEEGKDKTNKRKRNEKDLYDNRVSKAREEAYKAMEKVSFYDELFERNLNELIQKAKSRESAIDEIILIGGGCQFPFVRKTVESLSKETKTGLIDTLNLNHSTFFIDGYKLTLNDKNLPSSNKFIYHPLFVKYNGQTHKIPEFSEQSYQFKINLGKIQRIEKVNQSSVWNNQFKIVTDESHVISGMPKAVLNLEFELNETDSIENKFIQISGSFSDRREKCENSFCLNFEAELCDVNDDKEIECKEKVSVVKSNVTVIKSIEAQKRARETDAAMGMIRALFSQFSQAKNKKKSEEL</sequence>
<keyword evidence="4" id="KW-1185">Reference proteome</keyword>
<dbReference type="SUPFAM" id="SSF53067">
    <property type="entry name" value="Actin-like ATPase domain"/>
    <property type="match status" value="1"/>
</dbReference>
<feature type="signal peptide" evidence="2">
    <location>
        <begin position="1"/>
        <end position="18"/>
    </location>
</feature>
<dbReference type="Gene3D" id="3.30.420.40">
    <property type="match status" value="1"/>
</dbReference>
<keyword evidence="2" id="KW-0732">Signal</keyword>
<evidence type="ECO:0000313" key="3">
    <source>
        <dbReference type="EMBL" id="KAK8852950.1"/>
    </source>
</evidence>
<gene>
    <name evidence="3" type="ORF">M9Y10_017946</name>
</gene>
<reference evidence="3 4" key="1">
    <citation type="submission" date="2024-04" db="EMBL/GenBank/DDBJ databases">
        <title>Tritrichomonas musculus Genome.</title>
        <authorList>
            <person name="Alves-Ferreira E."/>
            <person name="Grigg M."/>
            <person name="Lorenzi H."/>
            <person name="Galac M."/>
        </authorList>
    </citation>
    <scope>NUCLEOTIDE SEQUENCE [LARGE SCALE GENOMIC DNA]</scope>
    <source>
        <strain evidence="3 4">EAF2021</strain>
    </source>
</reference>
<protein>
    <recommendedName>
        <fullName evidence="5">DnaK protein</fullName>
    </recommendedName>
</protein>
<dbReference type="Proteomes" id="UP001470230">
    <property type="component" value="Unassembled WGS sequence"/>
</dbReference>
<evidence type="ECO:0000256" key="2">
    <source>
        <dbReference type="SAM" id="SignalP"/>
    </source>
</evidence>
<accession>A0ABR2HUT4</accession>